<dbReference type="GO" id="GO:0015074">
    <property type="term" value="P:DNA integration"/>
    <property type="evidence" value="ECO:0007669"/>
    <property type="project" value="InterPro"/>
</dbReference>
<dbReference type="GO" id="GO:0003676">
    <property type="term" value="F:nucleic acid binding"/>
    <property type="evidence" value="ECO:0007669"/>
    <property type="project" value="InterPro"/>
</dbReference>
<name>A0A5D2JSW9_GOSTO</name>
<gene>
    <name evidence="2" type="ORF">ES332_D08G104800v1</name>
</gene>
<dbReference type="Proteomes" id="UP000322667">
    <property type="component" value="Chromosome D08"/>
</dbReference>
<organism evidence="2 3">
    <name type="scientific">Gossypium tomentosum</name>
    <name type="common">Hawaiian cotton</name>
    <name type="synonym">Gossypium sandvicense</name>
    <dbReference type="NCBI Taxonomy" id="34277"/>
    <lineage>
        <taxon>Eukaryota</taxon>
        <taxon>Viridiplantae</taxon>
        <taxon>Streptophyta</taxon>
        <taxon>Embryophyta</taxon>
        <taxon>Tracheophyta</taxon>
        <taxon>Spermatophyta</taxon>
        <taxon>Magnoliopsida</taxon>
        <taxon>eudicotyledons</taxon>
        <taxon>Gunneridae</taxon>
        <taxon>Pentapetalae</taxon>
        <taxon>rosids</taxon>
        <taxon>malvids</taxon>
        <taxon>Malvales</taxon>
        <taxon>Malvaceae</taxon>
        <taxon>Malvoideae</taxon>
        <taxon>Gossypium</taxon>
    </lineage>
</organism>
<protein>
    <recommendedName>
        <fullName evidence="1">Integrase catalytic domain-containing protein</fullName>
    </recommendedName>
</protein>
<dbReference type="AlphaFoldDB" id="A0A5D2JSW9"/>
<evidence type="ECO:0000259" key="1">
    <source>
        <dbReference type="PROSITE" id="PS50994"/>
    </source>
</evidence>
<dbReference type="Gene3D" id="3.30.420.10">
    <property type="entry name" value="Ribonuclease H-like superfamily/Ribonuclease H"/>
    <property type="match status" value="1"/>
</dbReference>
<dbReference type="InterPro" id="IPR012337">
    <property type="entry name" value="RNaseH-like_sf"/>
</dbReference>
<proteinExistence type="predicted"/>
<dbReference type="SUPFAM" id="SSF53098">
    <property type="entry name" value="Ribonuclease H-like"/>
    <property type="match status" value="1"/>
</dbReference>
<dbReference type="InterPro" id="IPR001584">
    <property type="entry name" value="Integrase_cat-core"/>
</dbReference>
<dbReference type="InterPro" id="IPR036397">
    <property type="entry name" value="RNaseH_sf"/>
</dbReference>
<reference evidence="2 3" key="1">
    <citation type="submission" date="2019-07" db="EMBL/GenBank/DDBJ databases">
        <title>WGS assembly of Gossypium tomentosum.</title>
        <authorList>
            <person name="Chen Z.J."/>
            <person name="Sreedasyam A."/>
            <person name="Ando A."/>
            <person name="Song Q."/>
            <person name="De L."/>
            <person name="Hulse-Kemp A."/>
            <person name="Ding M."/>
            <person name="Ye W."/>
            <person name="Kirkbride R."/>
            <person name="Jenkins J."/>
            <person name="Plott C."/>
            <person name="Lovell J."/>
            <person name="Lin Y.-M."/>
            <person name="Vaughn R."/>
            <person name="Liu B."/>
            <person name="Li W."/>
            <person name="Simpson S."/>
            <person name="Scheffler B."/>
            <person name="Saski C."/>
            <person name="Grover C."/>
            <person name="Hu G."/>
            <person name="Conover J."/>
            <person name="Carlson J."/>
            <person name="Shu S."/>
            <person name="Boston L."/>
            <person name="Williams M."/>
            <person name="Peterson D."/>
            <person name="Mcgee K."/>
            <person name="Jones D."/>
            <person name="Wendel J."/>
            <person name="Stelly D."/>
            <person name="Grimwood J."/>
            <person name="Schmutz J."/>
        </authorList>
    </citation>
    <scope>NUCLEOTIDE SEQUENCE [LARGE SCALE GENOMIC DNA]</scope>
    <source>
        <strain evidence="2">7179.01</strain>
    </source>
</reference>
<evidence type="ECO:0000313" key="2">
    <source>
        <dbReference type="EMBL" id="TYH57656.1"/>
    </source>
</evidence>
<sequence>MDTFQMNSSLRYILVEIDYVSKWVGAKTYLTNDAKVVMQFLQKYIFTRFRTPRAISKDEGSHFVNK</sequence>
<keyword evidence="3" id="KW-1185">Reference proteome</keyword>
<accession>A0A5D2JSW9</accession>
<feature type="domain" description="Integrase catalytic" evidence="1">
    <location>
        <begin position="1"/>
        <end position="66"/>
    </location>
</feature>
<dbReference type="EMBL" id="CM017630">
    <property type="protein sequence ID" value="TYH57656.1"/>
    <property type="molecule type" value="Genomic_DNA"/>
</dbReference>
<evidence type="ECO:0000313" key="3">
    <source>
        <dbReference type="Proteomes" id="UP000322667"/>
    </source>
</evidence>
<dbReference type="PROSITE" id="PS50994">
    <property type="entry name" value="INTEGRASE"/>
    <property type="match status" value="1"/>
</dbReference>